<sequence length="211" mass="23852">MLEGKSSIFFHQEPALCPKPLTDIINGIGTAFALPVICMYWSEQTEQLTYGLQTAPAMFPVSRDFTATLIRLGKLLAEQQYIIVVHGLDEMAFTVDGRPLCKFIGILADKCSGRHSTMLAVSRNPHLDEEYGIDTRHLFDNRFRIEGSTIRQVGPDGHTLSVYDLFGERQAAAKPVGTDMEKIREIFRLTPEEQKELDRIANNKLRDLNIR</sequence>
<accession>A0AAE3HBZ2</accession>
<protein>
    <submittedName>
        <fullName evidence="1">Uncharacterized protein</fullName>
    </submittedName>
</protein>
<organism evidence="1 2">
    <name type="scientific">Methanolobus chelungpuianus</name>
    <dbReference type="NCBI Taxonomy" id="502115"/>
    <lineage>
        <taxon>Archaea</taxon>
        <taxon>Methanobacteriati</taxon>
        <taxon>Methanobacteriota</taxon>
        <taxon>Stenosarchaea group</taxon>
        <taxon>Methanomicrobia</taxon>
        <taxon>Methanosarcinales</taxon>
        <taxon>Methanosarcinaceae</taxon>
        <taxon>Methanolobus</taxon>
    </lineage>
</organism>
<evidence type="ECO:0000313" key="2">
    <source>
        <dbReference type="Proteomes" id="UP001206983"/>
    </source>
</evidence>
<reference evidence="1 2" key="1">
    <citation type="journal article" date="2011" name="Appl. Environ. Microbiol.">
        <title>Methanogenic archaea isolated from Taiwan's Chelungpu fault.</title>
        <authorList>
            <person name="Wu S.Y."/>
            <person name="Lai M.C."/>
        </authorList>
    </citation>
    <scope>NUCLEOTIDE SEQUENCE [LARGE SCALE GENOMIC DNA]</scope>
    <source>
        <strain evidence="1 2">St545Mb</strain>
    </source>
</reference>
<dbReference type="Proteomes" id="UP001206983">
    <property type="component" value="Unassembled WGS sequence"/>
</dbReference>
<keyword evidence="2" id="KW-1185">Reference proteome</keyword>
<comment type="caution">
    <text evidence="1">The sequence shown here is derived from an EMBL/GenBank/DDBJ whole genome shotgun (WGS) entry which is preliminary data.</text>
</comment>
<name>A0AAE3HBZ2_9EURY</name>
<dbReference type="AlphaFoldDB" id="A0AAE3HBZ2"/>
<proteinExistence type="predicted"/>
<evidence type="ECO:0000313" key="1">
    <source>
        <dbReference type="EMBL" id="MCQ6963354.1"/>
    </source>
</evidence>
<dbReference type="EMBL" id="JTEO01000005">
    <property type="protein sequence ID" value="MCQ6963354.1"/>
    <property type="molecule type" value="Genomic_DNA"/>
</dbReference>
<gene>
    <name evidence="1" type="ORF">PV02_09590</name>
</gene>